<comment type="caution">
    <text evidence="5">The sequence shown here is derived from an EMBL/GenBank/DDBJ whole genome shotgun (WGS) entry which is preliminary data.</text>
</comment>
<feature type="transmembrane region" description="Helical" evidence="3">
    <location>
        <begin position="30"/>
        <end position="48"/>
    </location>
</feature>
<accession>A0AAX2F4C7</accession>
<protein>
    <submittedName>
        <fullName evidence="5">Acyl-CoA synthetase (AMP-forming)/AMP-acid ligase II</fullName>
    </submittedName>
</protein>
<dbReference type="InterPro" id="IPR000873">
    <property type="entry name" value="AMP-dep_synth/lig_dom"/>
</dbReference>
<dbReference type="GO" id="GO:0031956">
    <property type="term" value="F:medium-chain fatty acid-CoA ligase activity"/>
    <property type="evidence" value="ECO:0007669"/>
    <property type="project" value="TreeGrafter"/>
</dbReference>
<keyword evidence="3" id="KW-0472">Membrane</keyword>
<dbReference type="PANTHER" id="PTHR43201:SF5">
    <property type="entry name" value="MEDIUM-CHAIN ACYL-COA LIGASE ACSF2, MITOCHONDRIAL"/>
    <property type="match status" value="1"/>
</dbReference>
<feature type="domain" description="AMP-dependent synthetase/ligase" evidence="4">
    <location>
        <begin position="46"/>
        <end position="382"/>
    </location>
</feature>
<dbReference type="RefSeq" id="WP_025837552.1">
    <property type="nucleotide sequence ID" value="NZ_BAKP01000008.1"/>
</dbReference>
<feature type="transmembrane region" description="Helical" evidence="3">
    <location>
        <begin position="227"/>
        <end position="248"/>
    </location>
</feature>
<evidence type="ECO:0000313" key="6">
    <source>
        <dbReference type="Proteomes" id="UP000184105"/>
    </source>
</evidence>
<evidence type="ECO:0000313" key="5">
    <source>
        <dbReference type="EMBL" id="SHF85466.1"/>
    </source>
</evidence>
<dbReference type="GO" id="GO:0006631">
    <property type="term" value="P:fatty acid metabolic process"/>
    <property type="evidence" value="ECO:0007669"/>
    <property type="project" value="TreeGrafter"/>
</dbReference>
<keyword evidence="6" id="KW-1185">Reference proteome</keyword>
<gene>
    <name evidence="5" type="ORF">SAMN05444364_11352</name>
</gene>
<keyword evidence="3" id="KW-1133">Transmembrane helix</keyword>
<dbReference type="InterPro" id="IPR045851">
    <property type="entry name" value="AMP-bd_C_sf"/>
</dbReference>
<dbReference type="AlphaFoldDB" id="A0AAX2F4C7"/>
<evidence type="ECO:0000256" key="2">
    <source>
        <dbReference type="ARBA" id="ARBA00022598"/>
    </source>
</evidence>
<dbReference type="SUPFAM" id="SSF56801">
    <property type="entry name" value="Acetyl-CoA synthetase-like"/>
    <property type="match status" value="1"/>
</dbReference>
<reference evidence="5 6" key="1">
    <citation type="submission" date="2016-11" db="EMBL/GenBank/DDBJ databases">
        <authorList>
            <person name="Varghese N."/>
            <person name="Submissions S."/>
        </authorList>
    </citation>
    <scope>NUCLEOTIDE SEQUENCE [LARGE SCALE GENOMIC DNA]</scope>
    <source>
        <strain evidence="5 6">DSM 22613</strain>
    </source>
</reference>
<keyword evidence="3" id="KW-0812">Transmembrane</keyword>
<proteinExistence type="inferred from homology"/>
<organism evidence="5 6">
    <name type="scientific">Prevotella scopos JCM 17725</name>
    <dbReference type="NCBI Taxonomy" id="1236518"/>
    <lineage>
        <taxon>Bacteria</taxon>
        <taxon>Pseudomonadati</taxon>
        <taxon>Bacteroidota</taxon>
        <taxon>Bacteroidia</taxon>
        <taxon>Bacteroidales</taxon>
        <taxon>Prevotellaceae</taxon>
        <taxon>Prevotella</taxon>
    </lineage>
</organism>
<dbReference type="Pfam" id="PF00501">
    <property type="entry name" value="AMP-binding"/>
    <property type="match status" value="1"/>
</dbReference>
<keyword evidence="2 5" id="KW-0436">Ligase</keyword>
<evidence type="ECO:0000256" key="1">
    <source>
        <dbReference type="ARBA" id="ARBA00006432"/>
    </source>
</evidence>
<dbReference type="Proteomes" id="UP000184105">
    <property type="component" value="Unassembled WGS sequence"/>
</dbReference>
<dbReference type="PANTHER" id="PTHR43201">
    <property type="entry name" value="ACYL-COA SYNTHETASE"/>
    <property type="match status" value="1"/>
</dbReference>
<evidence type="ECO:0000256" key="3">
    <source>
        <dbReference type="SAM" id="Phobius"/>
    </source>
</evidence>
<dbReference type="EMBL" id="FQWA01000013">
    <property type="protein sequence ID" value="SHF85466.1"/>
    <property type="molecule type" value="Genomic_DNA"/>
</dbReference>
<sequence length="511" mass="58202">MKSRNASIFSILYRLHIISPKGLFMWAKSLILEGISLMALLRFVAYFYPQRCAVIDDCQSLTYRELYARTRQLAQILYTKYHLQPKMRVTLIGRNSLTLTILLHALSRLGIHTTLLSTDLATEQITAALQKHHYHLFIYDEDLKQIPTETPCMAVTTEALSDILISKEAQTRDLKLPKIWRGGEITIHSGGTSGNFKSIARRPSVTSFLPPLLALLHNIRIYQYKSVLISLPFYHGFGLSTLIISLLMGKKVYLQKHFDVIKTLEIIQREQIEVMPIVPAMLARFWQIENAKEKMKSLRCLISGGDKLPKSLINMTHQQIGEVLFNLYGTSEAGFFMLATPKELASFEETTLGRPIQGVTCKVKDLNEKGIGTLWVRSRWAMHEKQNQWQNTGDLVSQNSEGYFFHHGRADRMIVCGGENVQPEHIEQVLLSHPMIIAARAFNVPDPNFGNVIHTEIECTPKATLTEATLLSWLRPQLSRAEMPHRIRFKTIEMLSTGKQKHPRLTSPTKS</sequence>
<dbReference type="CDD" id="cd04433">
    <property type="entry name" value="AFD_class_I"/>
    <property type="match status" value="1"/>
</dbReference>
<comment type="similarity">
    <text evidence="1">Belongs to the ATP-dependent AMP-binding enzyme family.</text>
</comment>
<name>A0AAX2F4C7_9BACT</name>
<evidence type="ECO:0000259" key="4">
    <source>
        <dbReference type="Pfam" id="PF00501"/>
    </source>
</evidence>
<dbReference type="InterPro" id="IPR042099">
    <property type="entry name" value="ANL_N_sf"/>
</dbReference>
<dbReference type="Gene3D" id="3.30.300.30">
    <property type="match status" value="1"/>
</dbReference>
<dbReference type="Gene3D" id="3.40.50.12780">
    <property type="entry name" value="N-terminal domain of ligase-like"/>
    <property type="match status" value="1"/>
</dbReference>